<gene>
    <name evidence="1" type="ORF">RCOM_0802410</name>
</gene>
<dbReference type="EMBL" id="EQ973807">
    <property type="protein sequence ID" value="EEF45892.1"/>
    <property type="molecule type" value="Genomic_DNA"/>
</dbReference>
<organism evidence="1 2">
    <name type="scientific">Ricinus communis</name>
    <name type="common">Castor bean</name>
    <dbReference type="NCBI Taxonomy" id="3988"/>
    <lineage>
        <taxon>Eukaryota</taxon>
        <taxon>Viridiplantae</taxon>
        <taxon>Streptophyta</taxon>
        <taxon>Embryophyta</taxon>
        <taxon>Tracheophyta</taxon>
        <taxon>Spermatophyta</taxon>
        <taxon>Magnoliopsida</taxon>
        <taxon>eudicotyledons</taxon>
        <taxon>Gunneridae</taxon>
        <taxon>Pentapetalae</taxon>
        <taxon>rosids</taxon>
        <taxon>fabids</taxon>
        <taxon>Malpighiales</taxon>
        <taxon>Euphorbiaceae</taxon>
        <taxon>Acalyphoideae</taxon>
        <taxon>Acalypheae</taxon>
        <taxon>Ricinus</taxon>
    </lineage>
</organism>
<name>B9RS32_RICCO</name>
<dbReference type="Proteomes" id="UP000008311">
    <property type="component" value="Unassembled WGS sequence"/>
</dbReference>
<protein>
    <submittedName>
        <fullName evidence="1">Uncharacterized protein</fullName>
    </submittedName>
</protein>
<keyword evidence="2" id="KW-1185">Reference proteome</keyword>
<evidence type="ECO:0000313" key="1">
    <source>
        <dbReference type="EMBL" id="EEF45892.1"/>
    </source>
</evidence>
<dbReference type="InParanoid" id="B9RS32"/>
<proteinExistence type="predicted"/>
<reference evidence="2" key="1">
    <citation type="journal article" date="2010" name="Nat. Biotechnol.">
        <title>Draft genome sequence of the oilseed species Ricinus communis.</title>
        <authorList>
            <person name="Chan A.P."/>
            <person name="Crabtree J."/>
            <person name="Zhao Q."/>
            <person name="Lorenzi H."/>
            <person name="Orvis J."/>
            <person name="Puiu D."/>
            <person name="Melake-Berhan A."/>
            <person name="Jones K.M."/>
            <person name="Redman J."/>
            <person name="Chen G."/>
            <person name="Cahoon E.B."/>
            <person name="Gedil M."/>
            <person name="Stanke M."/>
            <person name="Haas B.J."/>
            <person name="Wortman J.R."/>
            <person name="Fraser-Liggett C.M."/>
            <person name="Ravel J."/>
            <person name="Rabinowicz P.D."/>
        </authorList>
    </citation>
    <scope>NUCLEOTIDE SEQUENCE [LARGE SCALE GENOMIC DNA]</scope>
    <source>
        <strain evidence="2">cv. Hale</strain>
    </source>
</reference>
<sequence>MGGGGGDGGMDCGGGGVGSCVYEYQCECWPTIASETASRDESAVERAWAHGS</sequence>
<accession>B9RS32</accession>
<dbReference type="AlphaFoldDB" id="B9RS32"/>
<evidence type="ECO:0000313" key="2">
    <source>
        <dbReference type="Proteomes" id="UP000008311"/>
    </source>
</evidence>